<sequence>MKEAEGRRTLGGYSQSFERWQSDESAGFNTSDQVQRLAVTEFLRRSPALALASQSLLWSFRRLSSRHLNPHKEPLGIVPSVNREQAILQKTLDTRAVIPAPYSTISIPPQQRI</sequence>
<comment type="caution">
    <text evidence="1">The sequence shown here is derived from an EMBL/GenBank/DDBJ whole genome shotgun (WGS) entry which is preliminary data.</text>
</comment>
<accession>A0A4Z2HZZ6</accession>
<protein>
    <submittedName>
        <fullName evidence="1">Uncharacterized protein</fullName>
    </submittedName>
</protein>
<dbReference type="EMBL" id="SRLO01000150">
    <property type="protein sequence ID" value="TNN71419.1"/>
    <property type="molecule type" value="Genomic_DNA"/>
</dbReference>
<dbReference type="AlphaFoldDB" id="A0A4Z2HZZ6"/>
<gene>
    <name evidence="1" type="ORF">EYF80_018368</name>
</gene>
<evidence type="ECO:0000313" key="2">
    <source>
        <dbReference type="Proteomes" id="UP000314294"/>
    </source>
</evidence>
<proteinExistence type="predicted"/>
<organism evidence="1 2">
    <name type="scientific">Liparis tanakae</name>
    <name type="common">Tanaka's snailfish</name>
    <dbReference type="NCBI Taxonomy" id="230148"/>
    <lineage>
        <taxon>Eukaryota</taxon>
        <taxon>Metazoa</taxon>
        <taxon>Chordata</taxon>
        <taxon>Craniata</taxon>
        <taxon>Vertebrata</taxon>
        <taxon>Euteleostomi</taxon>
        <taxon>Actinopterygii</taxon>
        <taxon>Neopterygii</taxon>
        <taxon>Teleostei</taxon>
        <taxon>Neoteleostei</taxon>
        <taxon>Acanthomorphata</taxon>
        <taxon>Eupercaria</taxon>
        <taxon>Perciformes</taxon>
        <taxon>Cottioidei</taxon>
        <taxon>Cottales</taxon>
        <taxon>Liparidae</taxon>
        <taxon>Liparis</taxon>
    </lineage>
</organism>
<reference evidence="1 2" key="1">
    <citation type="submission" date="2019-03" db="EMBL/GenBank/DDBJ databases">
        <title>First draft genome of Liparis tanakae, snailfish: a comprehensive survey of snailfish specific genes.</title>
        <authorList>
            <person name="Kim W."/>
            <person name="Song I."/>
            <person name="Jeong J.-H."/>
            <person name="Kim D."/>
            <person name="Kim S."/>
            <person name="Ryu S."/>
            <person name="Song J.Y."/>
            <person name="Lee S.K."/>
        </authorList>
    </citation>
    <scope>NUCLEOTIDE SEQUENCE [LARGE SCALE GENOMIC DNA]</scope>
    <source>
        <tissue evidence="1">Muscle</tissue>
    </source>
</reference>
<dbReference type="Proteomes" id="UP000314294">
    <property type="component" value="Unassembled WGS sequence"/>
</dbReference>
<evidence type="ECO:0000313" key="1">
    <source>
        <dbReference type="EMBL" id="TNN71419.1"/>
    </source>
</evidence>
<name>A0A4Z2HZZ6_9TELE</name>
<keyword evidence="2" id="KW-1185">Reference proteome</keyword>